<evidence type="ECO:0000313" key="5">
    <source>
        <dbReference type="EMBL" id="KAL3888110.1"/>
    </source>
</evidence>
<reference evidence="5 6" key="1">
    <citation type="submission" date="2024-11" db="EMBL/GenBank/DDBJ databases">
        <title>Chromosome-level genome assembly of the freshwater bivalve Anodonta woodiana.</title>
        <authorList>
            <person name="Chen X."/>
        </authorList>
    </citation>
    <scope>NUCLEOTIDE SEQUENCE [LARGE SCALE GENOMIC DNA]</scope>
    <source>
        <strain evidence="5">MN2024</strain>
        <tissue evidence="5">Gills</tissue>
    </source>
</reference>
<dbReference type="PANTHER" id="PTHR23050">
    <property type="entry name" value="CALCIUM BINDING PROTEIN"/>
    <property type="match status" value="1"/>
</dbReference>
<protein>
    <recommendedName>
        <fullName evidence="4">EF-hand domain-containing protein</fullName>
    </recommendedName>
</protein>
<name>A0ABD3XPP3_SINWO</name>
<feature type="domain" description="EF-hand" evidence="4">
    <location>
        <begin position="15"/>
        <end position="50"/>
    </location>
</feature>
<evidence type="ECO:0000259" key="4">
    <source>
        <dbReference type="PROSITE" id="PS50222"/>
    </source>
</evidence>
<dbReference type="EMBL" id="JBJQND010000001">
    <property type="protein sequence ID" value="KAL3888110.1"/>
    <property type="molecule type" value="Genomic_DNA"/>
</dbReference>
<dbReference type="Gene3D" id="1.10.238.10">
    <property type="entry name" value="EF-hand"/>
    <property type="match status" value="2"/>
</dbReference>
<dbReference type="SMART" id="SM00054">
    <property type="entry name" value="EFh"/>
    <property type="match status" value="4"/>
</dbReference>
<organism evidence="5 6">
    <name type="scientific">Sinanodonta woodiana</name>
    <name type="common">Chinese pond mussel</name>
    <name type="synonym">Anodonta woodiana</name>
    <dbReference type="NCBI Taxonomy" id="1069815"/>
    <lineage>
        <taxon>Eukaryota</taxon>
        <taxon>Metazoa</taxon>
        <taxon>Spiralia</taxon>
        <taxon>Lophotrochozoa</taxon>
        <taxon>Mollusca</taxon>
        <taxon>Bivalvia</taxon>
        <taxon>Autobranchia</taxon>
        <taxon>Heteroconchia</taxon>
        <taxon>Palaeoheterodonta</taxon>
        <taxon>Unionida</taxon>
        <taxon>Unionoidea</taxon>
        <taxon>Unionidae</taxon>
        <taxon>Unioninae</taxon>
        <taxon>Sinanodonta</taxon>
    </lineage>
</organism>
<dbReference type="FunFam" id="1.10.238.10:FF:000001">
    <property type="entry name" value="Calmodulin 1"/>
    <property type="match status" value="1"/>
</dbReference>
<evidence type="ECO:0000256" key="1">
    <source>
        <dbReference type="ARBA" id="ARBA00022737"/>
    </source>
</evidence>
<dbReference type="PROSITE" id="PS50222">
    <property type="entry name" value="EF_HAND_2"/>
    <property type="match status" value="4"/>
</dbReference>
<dbReference type="EMBL" id="JBJQND010000001">
    <property type="protein sequence ID" value="KAL3888109.1"/>
    <property type="molecule type" value="Genomic_DNA"/>
</dbReference>
<dbReference type="AlphaFoldDB" id="A0ABD3XPP3"/>
<comment type="caution">
    <text evidence="5">The sequence shown here is derived from an EMBL/GenBank/DDBJ whole genome shotgun (WGS) entry which is preliminary data.</text>
</comment>
<feature type="domain" description="EF-hand" evidence="4">
    <location>
        <begin position="89"/>
        <end position="124"/>
    </location>
</feature>
<dbReference type="InterPro" id="IPR011992">
    <property type="entry name" value="EF-hand-dom_pair"/>
</dbReference>
<dbReference type="PROSITE" id="PS00018">
    <property type="entry name" value="EF_HAND_1"/>
    <property type="match status" value="3"/>
</dbReference>
<dbReference type="InterPro" id="IPR050145">
    <property type="entry name" value="Centrin_CML-like"/>
</dbReference>
<sequence length="163" mass="18489">MEEAKRITNQELTKSQLEEIEAAFKACDSNHDGRIVPQEVKKACKQLGIFLCKPELDGIMKETDKSGNGYIELKEFTEIVGEQMVVTNYRNEQLKKAFKRFDKDGDGTITKTEIKLVFKESGLELDDASLQELMEEADTNKDGVISFDEFVHAVCENDWSGEI</sequence>
<gene>
    <name evidence="5" type="ORF">ACJMK2_000490</name>
</gene>
<evidence type="ECO:0000256" key="3">
    <source>
        <dbReference type="ARBA" id="ARBA00023179"/>
    </source>
</evidence>
<evidence type="ECO:0000313" key="6">
    <source>
        <dbReference type="Proteomes" id="UP001634394"/>
    </source>
</evidence>
<dbReference type="CDD" id="cd00051">
    <property type="entry name" value="EFh"/>
    <property type="match status" value="1"/>
</dbReference>
<keyword evidence="2" id="KW-0106">Calcium</keyword>
<dbReference type="SUPFAM" id="SSF47473">
    <property type="entry name" value="EF-hand"/>
    <property type="match status" value="1"/>
</dbReference>
<feature type="domain" description="EF-hand" evidence="4">
    <location>
        <begin position="51"/>
        <end position="86"/>
    </location>
</feature>
<evidence type="ECO:0000256" key="2">
    <source>
        <dbReference type="ARBA" id="ARBA00022837"/>
    </source>
</evidence>
<keyword evidence="1" id="KW-0677">Repeat</keyword>
<dbReference type="InterPro" id="IPR002048">
    <property type="entry name" value="EF_hand_dom"/>
</dbReference>
<feature type="domain" description="EF-hand" evidence="4">
    <location>
        <begin position="125"/>
        <end position="160"/>
    </location>
</feature>
<dbReference type="Pfam" id="PF13499">
    <property type="entry name" value="EF-hand_7"/>
    <property type="match status" value="2"/>
</dbReference>
<dbReference type="Proteomes" id="UP001634394">
    <property type="component" value="Unassembled WGS sequence"/>
</dbReference>
<accession>A0ABD3XPP3</accession>
<dbReference type="InterPro" id="IPR018247">
    <property type="entry name" value="EF_Hand_1_Ca_BS"/>
</dbReference>
<proteinExistence type="predicted"/>
<keyword evidence="3" id="KW-0514">Muscle protein</keyword>
<keyword evidence="6" id="KW-1185">Reference proteome</keyword>